<proteinExistence type="inferred from homology"/>
<evidence type="ECO:0000256" key="6">
    <source>
        <dbReference type="ARBA" id="ARBA00038046"/>
    </source>
</evidence>
<feature type="domain" description="SSD" evidence="8">
    <location>
        <begin position="333"/>
        <end position="541"/>
    </location>
</feature>
<feature type="transmembrane region" description="Helical" evidence="7">
    <location>
        <begin position="893"/>
        <end position="915"/>
    </location>
</feature>
<dbReference type="InterPro" id="IPR052081">
    <property type="entry name" value="Dispatched_Hh_regulator"/>
</dbReference>
<evidence type="ECO:0000313" key="9">
    <source>
        <dbReference type="EMBL" id="CAD5121402.1"/>
    </source>
</evidence>
<dbReference type="SUPFAM" id="SSF82866">
    <property type="entry name" value="Multidrug efflux transporter AcrB transmembrane domain"/>
    <property type="match status" value="2"/>
</dbReference>
<dbReference type="AlphaFoldDB" id="A0A7I8W0N8"/>
<comment type="caution">
    <text evidence="9">The sequence shown here is derived from an EMBL/GenBank/DDBJ whole genome shotgun (WGS) entry which is preliminary data.</text>
</comment>
<evidence type="ECO:0000313" key="10">
    <source>
        <dbReference type="Proteomes" id="UP000549394"/>
    </source>
</evidence>
<feature type="transmembrane region" description="Helical" evidence="7">
    <location>
        <begin position="312"/>
        <end position="330"/>
    </location>
</feature>
<dbReference type="InterPro" id="IPR000731">
    <property type="entry name" value="SSD"/>
</dbReference>
<keyword evidence="2 7" id="KW-0812">Transmembrane</keyword>
<accession>A0A7I8W0N8</accession>
<keyword evidence="4 7" id="KW-0472">Membrane</keyword>
<comment type="subcellular location">
    <subcellularLocation>
        <location evidence="1">Membrane</location>
        <topology evidence="1">Multi-pass membrane protein</topology>
    </subcellularLocation>
</comment>
<feature type="transmembrane region" description="Helical" evidence="7">
    <location>
        <begin position="21"/>
        <end position="46"/>
    </location>
</feature>
<keyword evidence="3 7" id="KW-1133">Transmembrane helix</keyword>
<feature type="transmembrane region" description="Helical" evidence="7">
    <location>
        <begin position="487"/>
        <end position="504"/>
    </location>
</feature>
<feature type="transmembrane region" description="Helical" evidence="7">
    <location>
        <begin position="337"/>
        <end position="356"/>
    </location>
</feature>
<evidence type="ECO:0000259" key="8">
    <source>
        <dbReference type="PROSITE" id="PS50156"/>
    </source>
</evidence>
<dbReference type="Gene3D" id="1.20.1640.10">
    <property type="entry name" value="Multidrug efflux transporter AcrB transmembrane domain"/>
    <property type="match status" value="2"/>
</dbReference>
<feature type="transmembrane region" description="Helical" evidence="7">
    <location>
        <begin position="962"/>
        <end position="984"/>
    </location>
</feature>
<feature type="transmembrane region" description="Helical" evidence="7">
    <location>
        <begin position="368"/>
        <end position="389"/>
    </location>
</feature>
<dbReference type="InterPro" id="IPR053958">
    <property type="entry name" value="HMGCR/SNAP/NPC1-like_SSD"/>
</dbReference>
<protein>
    <submittedName>
        <fullName evidence="9">DgyrCDS9924</fullName>
    </submittedName>
</protein>
<dbReference type="PANTHER" id="PTHR45951:SF3">
    <property type="entry name" value="PROTEIN DISPATCHED"/>
    <property type="match status" value="1"/>
</dbReference>
<evidence type="ECO:0000256" key="5">
    <source>
        <dbReference type="ARBA" id="ARBA00023180"/>
    </source>
</evidence>
<evidence type="ECO:0000256" key="7">
    <source>
        <dbReference type="SAM" id="Phobius"/>
    </source>
</evidence>
<evidence type="ECO:0000256" key="1">
    <source>
        <dbReference type="ARBA" id="ARBA00004141"/>
    </source>
</evidence>
<comment type="similarity">
    <text evidence="6">Belongs to the dispatched family.</text>
</comment>
<dbReference type="PANTHER" id="PTHR45951">
    <property type="entry name" value="PROTEIN DISPATCHED-RELATED"/>
    <property type="match status" value="1"/>
</dbReference>
<organism evidence="9 10">
    <name type="scientific">Dimorphilus gyrociliatus</name>
    <dbReference type="NCBI Taxonomy" id="2664684"/>
    <lineage>
        <taxon>Eukaryota</taxon>
        <taxon>Metazoa</taxon>
        <taxon>Spiralia</taxon>
        <taxon>Lophotrochozoa</taxon>
        <taxon>Annelida</taxon>
        <taxon>Polychaeta</taxon>
        <taxon>Polychaeta incertae sedis</taxon>
        <taxon>Dinophilidae</taxon>
        <taxon>Dimorphilus</taxon>
    </lineage>
</organism>
<dbReference type="Proteomes" id="UP000549394">
    <property type="component" value="Unassembled WGS sequence"/>
</dbReference>
<sequence length="1006" mass="114621">MSLRMVIKTVFKKILRFYSNIIVKFWIGILILTVVLVVACGVPTFLTQKLPDFTEPTKGFETRGTKIKRAIISEENIDTGGLTRPSFNRIKRTVVGPEPPNENSNSNTDLNRCYTIYSDLSYFYPKMCWKAKDDSDLFTLSNLKKLCRVGYKYFLNVGTFSTLCEVQSLPVYIANMKGLRTCEEITQNDIEDVHEMLKTCAPFYYNQQLTISCRESRNCLESLPSACRNNSKHIYNIFYYFVDKDFLRDQKSENLKLKITLLIGTSGNGDHFEYYKEYAEGKQEYENLELAGLKLNGDARQEIFNKYMLEDILFIGIGLGVILLLVILYLKSFVLMIAIIFQISFSFVFAYFFYHIVFRIKFFPFMNLLGVIILVAVGTDDVFVFYDVYLQEVKFLRGQTFSCRTGKEIKKDETKDPDNKKSDDNCEDDCATKEKEENENKETFEENVNNQSIKNSNRDLISNEDSLGDLPTSLEIDEVIYNTFKHAISSISITSFTTAAAFYASVVSDITSIKCFGIFCGTAILCNLFFMVTWIPAVVMAITVISRMLSNRIPKCNKLMKSTEGISKKLSSLNKLIFCKTLPKLVVKLRYVWIIFFTLLGISGFIVTFVTPKLKLPTSETFQLLKMDQPIEAWVHKYKLRFQYAIKKDESRSKNGMPLTMIFGVNDKDNGNHLNPDDKGELSLRSINLFSADMQKTYSKMCEKFKQVEFLSSRTKNICDIVLKDLRTQWSQPCAVGQNCCDLVGPIYPDNKFEYCLTKAIYFGGSYNSMILEPLGYSNSKDILAIRMQLELNQSWTSNYDDMDKLYKSIEAFWSENVGDRGWFTSYFDFYDLQRSLSQGTYVSLGISIGFAFAVMLFTTLNLLITFYAILSIGFAIFTTIGMLVLAGWELNILESVAISLAVGLSIDFPIHYGVSYVLSSCPSRQSKVAESFRRVGSSVAMAALTTIIAGISVLPSRAYSYFQLGLFLVLVMIASWLYATFLFQSLCAAFGPEGSFLQLLSIWKK</sequence>
<dbReference type="EMBL" id="CAJFCJ010000014">
    <property type="protein sequence ID" value="CAD5121402.1"/>
    <property type="molecule type" value="Genomic_DNA"/>
</dbReference>
<reference evidence="9 10" key="1">
    <citation type="submission" date="2020-08" db="EMBL/GenBank/DDBJ databases">
        <authorList>
            <person name="Hejnol A."/>
        </authorList>
    </citation>
    <scope>NUCLEOTIDE SEQUENCE [LARGE SCALE GENOMIC DNA]</scope>
</reference>
<dbReference type="GO" id="GO:0007224">
    <property type="term" value="P:smoothened signaling pathway"/>
    <property type="evidence" value="ECO:0007669"/>
    <property type="project" value="TreeGrafter"/>
</dbReference>
<dbReference type="PROSITE" id="PS50156">
    <property type="entry name" value="SSD"/>
    <property type="match status" value="1"/>
</dbReference>
<evidence type="ECO:0000256" key="4">
    <source>
        <dbReference type="ARBA" id="ARBA00023136"/>
    </source>
</evidence>
<name>A0A7I8W0N8_9ANNE</name>
<dbReference type="GO" id="GO:0016020">
    <property type="term" value="C:membrane"/>
    <property type="evidence" value="ECO:0007669"/>
    <property type="project" value="UniProtKB-SubCell"/>
</dbReference>
<gene>
    <name evidence="9" type="ORF">DGYR_LOCUS9360</name>
</gene>
<feature type="transmembrane region" description="Helical" evidence="7">
    <location>
        <begin position="591"/>
        <end position="610"/>
    </location>
</feature>
<dbReference type="Pfam" id="PF12349">
    <property type="entry name" value="Sterol-sensing"/>
    <property type="match status" value="1"/>
</dbReference>
<dbReference type="OrthoDB" id="193905at2759"/>
<feature type="transmembrane region" description="Helical" evidence="7">
    <location>
        <begin position="840"/>
        <end position="858"/>
    </location>
</feature>
<keyword evidence="10" id="KW-1185">Reference proteome</keyword>
<evidence type="ECO:0000256" key="3">
    <source>
        <dbReference type="ARBA" id="ARBA00022989"/>
    </source>
</evidence>
<feature type="transmembrane region" description="Helical" evidence="7">
    <location>
        <begin position="936"/>
        <end position="956"/>
    </location>
</feature>
<evidence type="ECO:0000256" key="2">
    <source>
        <dbReference type="ARBA" id="ARBA00022692"/>
    </source>
</evidence>
<feature type="transmembrane region" description="Helical" evidence="7">
    <location>
        <begin position="865"/>
        <end position="887"/>
    </location>
</feature>
<keyword evidence="5" id="KW-0325">Glycoprotein</keyword>
<feature type="transmembrane region" description="Helical" evidence="7">
    <location>
        <begin position="516"/>
        <end position="545"/>
    </location>
</feature>
<dbReference type="GO" id="GO:0022857">
    <property type="term" value="F:transmembrane transporter activity"/>
    <property type="evidence" value="ECO:0007669"/>
    <property type="project" value="TreeGrafter"/>
</dbReference>